<protein>
    <submittedName>
        <fullName evidence="2">Uncharacterized protein</fullName>
    </submittedName>
</protein>
<evidence type="ECO:0000256" key="1">
    <source>
        <dbReference type="SAM" id="Coils"/>
    </source>
</evidence>
<sequence length="53" mass="6580">MRGKDLLEAIDLKKLTIVELQIKFEELKEKYPEKKRLYMSHKQQQLKRIYKCR</sequence>
<proteinExistence type="predicted"/>
<evidence type="ECO:0000313" key="2">
    <source>
        <dbReference type="EMBL" id="MFD1736868.1"/>
    </source>
</evidence>
<gene>
    <name evidence="2" type="ORF">ACFSCX_09860</name>
</gene>
<dbReference type="EMBL" id="JBHUEM010000012">
    <property type="protein sequence ID" value="MFD1736868.1"/>
    <property type="molecule type" value="Genomic_DNA"/>
</dbReference>
<dbReference type="Proteomes" id="UP001597214">
    <property type="component" value="Unassembled WGS sequence"/>
</dbReference>
<keyword evidence="1" id="KW-0175">Coiled coil</keyword>
<organism evidence="2 3">
    <name type="scientific">Bacillus salitolerans</name>
    <dbReference type="NCBI Taxonomy" id="1437434"/>
    <lineage>
        <taxon>Bacteria</taxon>
        <taxon>Bacillati</taxon>
        <taxon>Bacillota</taxon>
        <taxon>Bacilli</taxon>
        <taxon>Bacillales</taxon>
        <taxon>Bacillaceae</taxon>
        <taxon>Bacillus</taxon>
    </lineage>
</organism>
<accession>A0ABW4LQ98</accession>
<keyword evidence="3" id="KW-1185">Reference proteome</keyword>
<evidence type="ECO:0000313" key="3">
    <source>
        <dbReference type="Proteomes" id="UP001597214"/>
    </source>
</evidence>
<reference evidence="3" key="1">
    <citation type="journal article" date="2019" name="Int. J. Syst. Evol. Microbiol.">
        <title>The Global Catalogue of Microorganisms (GCM) 10K type strain sequencing project: providing services to taxonomists for standard genome sequencing and annotation.</title>
        <authorList>
            <consortium name="The Broad Institute Genomics Platform"/>
            <consortium name="The Broad Institute Genome Sequencing Center for Infectious Disease"/>
            <person name="Wu L."/>
            <person name="Ma J."/>
        </authorList>
    </citation>
    <scope>NUCLEOTIDE SEQUENCE [LARGE SCALE GENOMIC DNA]</scope>
    <source>
        <strain evidence="3">CCUG 49339</strain>
    </source>
</reference>
<comment type="caution">
    <text evidence="2">The sequence shown here is derived from an EMBL/GenBank/DDBJ whole genome shotgun (WGS) entry which is preliminary data.</text>
</comment>
<name>A0ABW4LQ98_9BACI</name>
<dbReference type="RefSeq" id="WP_377928049.1">
    <property type="nucleotide sequence ID" value="NZ_JBHUEM010000012.1"/>
</dbReference>
<feature type="coiled-coil region" evidence="1">
    <location>
        <begin position="10"/>
        <end position="37"/>
    </location>
</feature>